<evidence type="ECO:0000313" key="2">
    <source>
        <dbReference type="Proteomes" id="UP000540989"/>
    </source>
</evidence>
<gene>
    <name evidence="1" type="ORF">HDF16_005687</name>
</gene>
<accession>A0A7W7ZJ99</accession>
<sequence>MVASTLQMISSAQEISVMRLPQQLKAGNDRYVRSFDGPLLAPSNVLLYGHDLHLSGSRKILLESVGYKVRFAGNADEALLRVMRTPIQLLIVCHTVPFESAEKLLLVARTSQPVVRVLVLTAAKPTPYQHLGEEVHDTADGPAMFLAKVQNLALMNLRTN</sequence>
<dbReference type="InterPro" id="IPR011006">
    <property type="entry name" value="CheY-like_superfamily"/>
</dbReference>
<dbReference type="AlphaFoldDB" id="A0A7W7ZJ99"/>
<protein>
    <submittedName>
        <fullName evidence="1">CheY-like chemotaxis protein</fullName>
    </submittedName>
</protein>
<dbReference type="Proteomes" id="UP000540989">
    <property type="component" value="Unassembled WGS sequence"/>
</dbReference>
<dbReference type="SUPFAM" id="SSF52172">
    <property type="entry name" value="CheY-like"/>
    <property type="match status" value="1"/>
</dbReference>
<keyword evidence="2" id="KW-1185">Reference proteome</keyword>
<dbReference type="EMBL" id="JACHIP010000023">
    <property type="protein sequence ID" value="MBB5060951.1"/>
    <property type="molecule type" value="Genomic_DNA"/>
</dbReference>
<comment type="caution">
    <text evidence="1">The sequence shown here is derived from an EMBL/GenBank/DDBJ whole genome shotgun (WGS) entry which is preliminary data.</text>
</comment>
<reference evidence="1 2" key="1">
    <citation type="submission" date="2020-08" db="EMBL/GenBank/DDBJ databases">
        <title>Genomic Encyclopedia of Type Strains, Phase IV (KMG-V): Genome sequencing to study the core and pangenomes of soil and plant-associated prokaryotes.</title>
        <authorList>
            <person name="Whitman W."/>
        </authorList>
    </citation>
    <scope>NUCLEOTIDE SEQUENCE [LARGE SCALE GENOMIC DNA]</scope>
    <source>
        <strain evidence="1 2">M8UP14</strain>
    </source>
</reference>
<proteinExistence type="predicted"/>
<evidence type="ECO:0000313" key="1">
    <source>
        <dbReference type="EMBL" id="MBB5060951.1"/>
    </source>
</evidence>
<name>A0A7W7ZJ99_9BACT</name>
<organism evidence="1 2">
    <name type="scientific">Granulicella aggregans</name>
    <dbReference type="NCBI Taxonomy" id="474949"/>
    <lineage>
        <taxon>Bacteria</taxon>
        <taxon>Pseudomonadati</taxon>
        <taxon>Acidobacteriota</taxon>
        <taxon>Terriglobia</taxon>
        <taxon>Terriglobales</taxon>
        <taxon>Acidobacteriaceae</taxon>
        <taxon>Granulicella</taxon>
    </lineage>
</organism>